<keyword evidence="2 6" id="KW-0812">Transmembrane</keyword>
<name>A0A447PW82_SALET</name>
<dbReference type="GO" id="GO:0016020">
    <property type="term" value="C:membrane"/>
    <property type="evidence" value="ECO:0007669"/>
    <property type="project" value="UniProtKB-SubCell"/>
</dbReference>
<keyword evidence="4 6" id="KW-1133">Transmembrane helix</keyword>
<dbReference type="InterPro" id="IPR003834">
    <property type="entry name" value="Cyt_c_assmbl_TM_dom"/>
</dbReference>
<keyword evidence="3" id="KW-0201">Cytochrome c-type biogenesis</keyword>
<dbReference type="AlphaFoldDB" id="A0A447PW82"/>
<evidence type="ECO:0000313" key="8">
    <source>
        <dbReference type="EMBL" id="VEA43338.1"/>
    </source>
</evidence>
<feature type="transmembrane region" description="Helical" evidence="6">
    <location>
        <begin position="47"/>
        <end position="70"/>
    </location>
</feature>
<dbReference type="Pfam" id="PF02683">
    <property type="entry name" value="DsbD_TM"/>
    <property type="match status" value="1"/>
</dbReference>
<evidence type="ECO:0000256" key="2">
    <source>
        <dbReference type="ARBA" id="ARBA00022692"/>
    </source>
</evidence>
<dbReference type="Proteomes" id="UP000273655">
    <property type="component" value="Chromosome 1"/>
</dbReference>
<accession>A0A447PW82</accession>
<dbReference type="PANTHER" id="PTHR32234">
    <property type="entry name" value="THIOL:DISULFIDE INTERCHANGE PROTEIN DSBD"/>
    <property type="match status" value="1"/>
</dbReference>
<dbReference type="GO" id="GO:0047134">
    <property type="term" value="F:protein-disulfide reductase [NAD(P)H] activity"/>
    <property type="evidence" value="ECO:0007669"/>
    <property type="project" value="UniProtKB-EC"/>
</dbReference>
<evidence type="ECO:0000256" key="6">
    <source>
        <dbReference type="SAM" id="Phobius"/>
    </source>
</evidence>
<comment type="subcellular location">
    <subcellularLocation>
        <location evidence="1">Membrane</location>
        <topology evidence="1">Multi-pass membrane protein</topology>
    </subcellularLocation>
</comment>
<keyword evidence="8" id="KW-0560">Oxidoreductase</keyword>
<feature type="transmembrane region" description="Helical" evidence="6">
    <location>
        <begin position="82"/>
        <end position="102"/>
    </location>
</feature>
<keyword evidence="5 6" id="KW-0472">Membrane</keyword>
<dbReference type="PANTHER" id="PTHR32234:SF0">
    <property type="entry name" value="THIOL:DISULFIDE INTERCHANGE PROTEIN DSBD"/>
    <property type="match status" value="1"/>
</dbReference>
<evidence type="ECO:0000256" key="1">
    <source>
        <dbReference type="ARBA" id="ARBA00004141"/>
    </source>
</evidence>
<dbReference type="EC" id="1.8.1.8" evidence="8"/>
<evidence type="ECO:0000259" key="7">
    <source>
        <dbReference type="Pfam" id="PF02683"/>
    </source>
</evidence>
<organism evidence="8 9">
    <name type="scientific">Salmonella enterica I</name>
    <dbReference type="NCBI Taxonomy" id="59201"/>
    <lineage>
        <taxon>Bacteria</taxon>
        <taxon>Pseudomonadati</taxon>
        <taxon>Pseudomonadota</taxon>
        <taxon>Gammaproteobacteria</taxon>
        <taxon>Enterobacterales</taxon>
        <taxon>Enterobacteriaceae</taxon>
        <taxon>Salmonella</taxon>
    </lineage>
</organism>
<dbReference type="GO" id="GO:0045454">
    <property type="term" value="P:cell redox homeostasis"/>
    <property type="evidence" value="ECO:0007669"/>
    <property type="project" value="TreeGrafter"/>
</dbReference>
<proteinExistence type="predicted"/>
<evidence type="ECO:0000256" key="3">
    <source>
        <dbReference type="ARBA" id="ARBA00022748"/>
    </source>
</evidence>
<dbReference type="GO" id="GO:0017004">
    <property type="term" value="P:cytochrome complex assembly"/>
    <property type="evidence" value="ECO:0007669"/>
    <property type="project" value="UniProtKB-KW"/>
</dbReference>
<evidence type="ECO:0000256" key="4">
    <source>
        <dbReference type="ARBA" id="ARBA00022989"/>
    </source>
</evidence>
<gene>
    <name evidence="8" type="primary">dsbD_1</name>
    <name evidence="8" type="ORF">NCTC8271_05293</name>
</gene>
<dbReference type="EMBL" id="LR134148">
    <property type="protein sequence ID" value="VEA43338.1"/>
    <property type="molecule type" value="Genomic_DNA"/>
</dbReference>
<feature type="domain" description="Cytochrome C biogenesis protein transmembrane" evidence="7">
    <location>
        <begin position="48"/>
        <end position="105"/>
    </location>
</feature>
<reference evidence="8 9" key="1">
    <citation type="submission" date="2018-12" db="EMBL/GenBank/DDBJ databases">
        <authorList>
            <consortium name="Pathogen Informatics"/>
        </authorList>
    </citation>
    <scope>NUCLEOTIDE SEQUENCE [LARGE SCALE GENOMIC DNA]</scope>
    <source>
        <strain evidence="8 9">NCTC8271</strain>
    </source>
</reference>
<evidence type="ECO:0000256" key="5">
    <source>
        <dbReference type="ARBA" id="ARBA00023136"/>
    </source>
</evidence>
<protein>
    <submittedName>
        <fullName evidence="8">Thiol:disulfide interchange protein DsbD</fullName>
        <ecNumber evidence="8">1.8.1.8</ecNumber>
    </submittedName>
</protein>
<evidence type="ECO:0000313" key="9">
    <source>
        <dbReference type="Proteomes" id="UP000273655"/>
    </source>
</evidence>
<sequence length="125" mass="13745">MRDSVIRRKRKRWPLSEVAAAIDATPTPAVTQTSETSKPAAQLPFSALWALLIGIGIAFTPCVLPMYPLISGIVLGGRQRLSTGRALLLAFIYVQGMALTYYRTGSGRRRSGITVFRRRCSTLMC</sequence>